<dbReference type="OrthoDB" id="39497at2759"/>
<dbReference type="GO" id="GO:0010508">
    <property type="term" value="P:positive regulation of autophagy"/>
    <property type="evidence" value="ECO:0007669"/>
    <property type="project" value="TreeGrafter"/>
</dbReference>
<organism evidence="4 5">
    <name type="scientific">Plasmodiophora brassicae</name>
    <name type="common">Clubroot disease agent</name>
    <dbReference type="NCBI Taxonomy" id="37360"/>
    <lineage>
        <taxon>Eukaryota</taxon>
        <taxon>Sar</taxon>
        <taxon>Rhizaria</taxon>
        <taxon>Endomyxa</taxon>
        <taxon>Phytomyxea</taxon>
        <taxon>Plasmodiophorida</taxon>
        <taxon>Plasmodiophoridae</taxon>
        <taxon>Plasmodiophora</taxon>
    </lineage>
</organism>
<dbReference type="EMBL" id="CDSF01000122">
    <property type="protein sequence ID" value="CEP02037.1"/>
    <property type="molecule type" value="Genomic_DNA"/>
</dbReference>
<dbReference type="InterPro" id="IPR048255">
    <property type="entry name" value="IML1_N"/>
</dbReference>
<feature type="compositionally biased region" description="Polar residues" evidence="1">
    <location>
        <begin position="554"/>
        <end position="563"/>
    </location>
</feature>
<dbReference type="AlphaFoldDB" id="A0A0G4J3C2"/>
<gene>
    <name evidence="4" type="ORF">PBRA_002302</name>
</gene>
<dbReference type="GO" id="GO:0005096">
    <property type="term" value="F:GTPase activator activity"/>
    <property type="evidence" value="ECO:0007669"/>
    <property type="project" value="InterPro"/>
</dbReference>
<keyword evidence="5" id="KW-1185">Reference proteome</keyword>
<evidence type="ECO:0000256" key="1">
    <source>
        <dbReference type="SAM" id="MobiDB-lite"/>
    </source>
</evidence>
<accession>A0A0G4J3C2</accession>
<evidence type="ECO:0000313" key="5">
    <source>
        <dbReference type="Proteomes" id="UP000039324"/>
    </source>
</evidence>
<dbReference type="STRING" id="37360.A0A0G4J3C2"/>
<dbReference type="Pfam" id="PF12257">
    <property type="entry name" value="IML1"/>
    <property type="match status" value="1"/>
</dbReference>
<dbReference type="Proteomes" id="UP000039324">
    <property type="component" value="Unassembled WGS sequence"/>
</dbReference>
<dbReference type="PANTHER" id="PTHR13179">
    <property type="entry name" value="DEP DOMAIN CONTAINING PROTEIN 5"/>
    <property type="match status" value="1"/>
</dbReference>
<proteinExistence type="predicted"/>
<evidence type="ECO:0008006" key="6">
    <source>
        <dbReference type="Google" id="ProtNLM"/>
    </source>
</evidence>
<feature type="region of interest" description="Disordered" evidence="1">
    <location>
        <begin position="554"/>
        <end position="583"/>
    </location>
</feature>
<dbReference type="InterPro" id="IPR055213">
    <property type="entry name" value="IML1_double_psi_beta_barrel"/>
</dbReference>
<reference evidence="4 5" key="1">
    <citation type="submission" date="2015-02" db="EMBL/GenBank/DDBJ databases">
        <authorList>
            <person name="Chooi Y.-H."/>
        </authorList>
    </citation>
    <scope>NUCLEOTIDE SEQUENCE [LARGE SCALE GENOMIC DNA]</scope>
    <source>
        <strain evidence="4">E3</strain>
    </source>
</reference>
<feature type="region of interest" description="Disordered" evidence="1">
    <location>
        <begin position="1"/>
        <end position="33"/>
    </location>
</feature>
<evidence type="ECO:0000259" key="3">
    <source>
        <dbReference type="Pfam" id="PF23013"/>
    </source>
</evidence>
<dbReference type="OMA" id="ENMLIPH"/>
<protein>
    <recommendedName>
        <fullName evidence="6">DEP domain-containing protein</fullName>
    </recommendedName>
</protein>
<evidence type="ECO:0000259" key="2">
    <source>
        <dbReference type="Pfam" id="PF12257"/>
    </source>
</evidence>
<name>A0A0G4J3C2_PLABS</name>
<sequence length="1102" mass="125042">MSGAHADQRRRVGRWRQHRHRKHVDETRPQANEASGAACYNRVLVVHEERFRNSHDLRVNPESFPGLQVGDLIQIYDSERSGIEHRLQIRVAEMKPVKGSLQISVRKSVADLFELKNRSTVTVRLLSSSSPDVVRLDFVELSFSGQYISRGDMWRYKQHLIDSCVYVGQTKTTMGVHARIEELLVDGKTVKCGLITEHTKFVFRSRAARIMWLIQLSKEMWDYGDDGQLYFEKVVNGLLKVIFKEWQRLNVDHTLTIVLFARTFYLPDDTTHSVWGQDVSRASVKTLLADVSNVFQLDHQQRLYQDFFKLVVESEVRRDWVSLRSLLVRDINRFSQELRWGSLDNVTGLKGVPSRAMDGNILEAINLAINIYDKHYIDRDLTRTGQAVVVITAGTGVWMVDKNLIELTKERMVDNGVGCDLVSMARPPLHAIPLFIYKQPSSNESYSIADDWLDMKFFEAGDWCLRDEQGELSGSYCDSFDNNIFVDNSETPSLDIISVEDLRRSVLIRHSGSFPSLDQLRKSLGLSAAQTSVTSTTSIPKIRSMSSLNIKVNANENSGSPNDSIPKRWTLRGPSSCSPPQQPYKIRISSSEEMNENEAWAHGPRRLQTIFRVQGVESRRRAVLIESVSMEPEAMVPVTTPSKRSGLSDAISMERLGQDVQNPFQLQISTPRLANNRRRWVHLFPRYQASLTELNMRSLCVPAVLPLTTDYFPKSEELQTQFLNAVHTLSLVPNDSRYHDRAENLLSELIAQRLTSDFQLMVPAGAAPHQALKFQLSLGSDHHQIELDREAENIEVHRYFRKGAVSRDSQWSDIDQPAFPYRYFLWSNECSCLIPQDVTIQAHPNTPYNWNYADQFIAGHVDDLTGLKYRRIRFAILPIGNTEQIMAFLERLLGKPFNQLGIDGSPLATTCVNVDLGFVDYADRHQSFRVQLDRRIEPNACFHVEVQWLMATGASISSWIDDSLKKTAKDHGLSVVRLPACHYHPEVAPSPFHPSTTIPIGPESLTAFVQSFVTNRLGFVVDVVCGVPLQYLHISGLAIIRVLQDGLQWIPHPLARPSDASAVFQKFNEACTMHVECRSIVVSLANEIVESSQGAYDLDPFV</sequence>
<dbReference type="InterPro" id="IPR027244">
    <property type="entry name" value="IML1"/>
</dbReference>
<evidence type="ECO:0000313" key="4">
    <source>
        <dbReference type="EMBL" id="CEP02037.1"/>
    </source>
</evidence>
<feature type="compositionally biased region" description="Basic residues" evidence="1">
    <location>
        <begin position="11"/>
        <end position="22"/>
    </location>
</feature>
<dbReference type="Pfam" id="PF23013">
    <property type="entry name" value="IML1_N"/>
    <property type="match status" value="1"/>
</dbReference>
<feature type="domain" description="IML1 N-terminal double psi beta-barrel" evidence="3">
    <location>
        <begin position="44"/>
        <end position="124"/>
    </location>
</feature>
<dbReference type="GO" id="GO:1990130">
    <property type="term" value="C:GATOR1 complex"/>
    <property type="evidence" value="ECO:0007669"/>
    <property type="project" value="TreeGrafter"/>
</dbReference>
<dbReference type="GO" id="GO:1904262">
    <property type="term" value="P:negative regulation of TORC1 signaling"/>
    <property type="evidence" value="ECO:0007669"/>
    <property type="project" value="TreeGrafter"/>
</dbReference>
<feature type="compositionally biased region" description="Basic and acidic residues" evidence="1">
    <location>
        <begin position="1"/>
        <end position="10"/>
    </location>
</feature>
<feature type="domain" description="Vacuolar membrane-associated protein Iml1 N-terminal" evidence="2">
    <location>
        <begin position="139"/>
        <end position="437"/>
    </location>
</feature>
<dbReference type="PANTHER" id="PTHR13179:SF8">
    <property type="entry name" value="GATOR COMPLEX PROTEIN DEPDC5"/>
    <property type="match status" value="1"/>
</dbReference>